<name>A0ABQ7HEW7_GEOSE</name>
<comment type="caution">
    <text evidence="1">The sequence shown here is derived from an EMBL/GenBank/DDBJ whole genome shotgun (WGS) entry which is preliminary data.</text>
</comment>
<dbReference type="EMBL" id="LUCS01000028">
    <property type="protein sequence ID" value="KAF6510687.1"/>
    <property type="molecule type" value="Genomic_DNA"/>
</dbReference>
<proteinExistence type="predicted"/>
<dbReference type="Proteomes" id="UP000773850">
    <property type="component" value="Unassembled WGS sequence"/>
</dbReference>
<organism evidence="1 2">
    <name type="scientific">Geobacillus stearothermophilus</name>
    <name type="common">Bacillus stearothermophilus</name>
    <dbReference type="NCBI Taxonomy" id="1422"/>
    <lineage>
        <taxon>Bacteria</taxon>
        <taxon>Bacillati</taxon>
        <taxon>Bacillota</taxon>
        <taxon>Bacilli</taxon>
        <taxon>Bacillales</taxon>
        <taxon>Anoxybacillaceae</taxon>
        <taxon>Geobacillus</taxon>
    </lineage>
</organism>
<protein>
    <submittedName>
        <fullName evidence="1">Uncharacterized protein</fullName>
    </submittedName>
</protein>
<gene>
    <name evidence="1" type="ORF">GS8_2844</name>
</gene>
<evidence type="ECO:0000313" key="2">
    <source>
        <dbReference type="Proteomes" id="UP000773850"/>
    </source>
</evidence>
<reference evidence="1 2" key="1">
    <citation type="submission" date="2016-03" db="EMBL/GenBank/DDBJ databases">
        <title>Spore heat resistance.</title>
        <authorList>
            <person name="Boekhorst J."/>
            <person name="Berendsen E.M."/>
            <person name="Wells-Bennik M.H."/>
            <person name="Kuipers O.P."/>
        </authorList>
    </citation>
    <scope>NUCLEOTIDE SEQUENCE [LARGE SCALE GENOMIC DNA]</scope>
    <source>
        <strain evidence="1 2">GS8</strain>
    </source>
</reference>
<evidence type="ECO:0000313" key="1">
    <source>
        <dbReference type="EMBL" id="KAF6510687.1"/>
    </source>
</evidence>
<sequence length="53" mass="6216">MIFLFIERKHPVFFQPKRMGACFLSVTGGLRFCPQRTSADFSEPPERTTSRFF</sequence>
<keyword evidence="2" id="KW-1185">Reference proteome</keyword>
<accession>A0ABQ7HEW7</accession>